<accession>X0VRW2</accession>
<evidence type="ECO:0000313" key="1">
    <source>
        <dbReference type="EMBL" id="GAG13882.1"/>
    </source>
</evidence>
<gene>
    <name evidence="1" type="ORF">S01H1_34038</name>
</gene>
<name>X0VRW2_9ZZZZ</name>
<dbReference type="EMBL" id="BARS01021161">
    <property type="protein sequence ID" value="GAG13882.1"/>
    <property type="molecule type" value="Genomic_DNA"/>
</dbReference>
<sequence>QTYVAIIAFLPIALWTGRKPTLRTYEMLCFYMSGLADEEELLAHIEKLQPQD</sequence>
<dbReference type="AlphaFoldDB" id="X0VRW2"/>
<feature type="non-terminal residue" evidence="1">
    <location>
        <position position="1"/>
    </location>
</feature>
<protein>
    <submittedName>
        <fullName evidence="1">Uncharacterized protein</fullName>
    </submittedName>
</protein>
<proteinExistence type="predicted"/>
<comment type="caution">
    <text evidence="1">The sequence shown here is derived from an EMBL/GenBank/DDBJ whole genome shotgun (WGS) entry which is preliminary data.</text>
</comment>
<organism evidence="1">
    <name type="scientific">marine sediment metagenome</name>
    <dbReference type="NCBI Taxonomy" id="412755"/>
    <lineage>
        <taxon>unclassified sequences</taxon>
        <taxon>metagenomes</taxon>
        <taxon>ecological metagenomes</taxon>
    </lineage>
</organism>
<reference evidence="1" key="1">
    <citation type="journal article" date="2014" name="Front. Microbiol.">
        <title>High frequency of phylogenetically diverse reductive dehalogenase-homologous genes in deep subseafloor sedimentary metagenomes.</title>
        <authorList>
            <person name="Kawai M."/>
            <person name="Futagami T."/>
            <person name="Toyoda A."/>
            <person name="Takaki Y."/>
            <person name="Nishi S."/>
            <person name="Hori S."/>
            <person name="Arai W."/>
            <person name="Tsubouchi T."/>
            <person name="Morono Y."/>
            <person name="Uchiyama I."/>
            <person name="Ito T."/>
            <person name="Fujiyama A."/>
            <person name="Inagaki F."/>
            <person name="Takami H."/>
        </authorList>
    </citation>
    <scope>NUCLEOTIDE SEQUENCE</scope>
    <source>
        <strain evidence="1">Expedition CK06-06</strain>
    </source>
</reference>